<feature type="transmembrane region" description="Helical" evidence="5">
    <location>
        <begin position="145"/>
        <end position="166"/>
    </location>
</feature>
<dbReference type="Pfam" id="PF10320">
    <property type="entry name" value="7TM_GPCR_Srsx"/>
    <property type="match status" value="1"/>
</dbReference>
<keyword evidence="4 5" id="KW-0472">Membrane</keyword>
<evidence type="ECO:0000313" key="7">
    <source>
        <dbReference type="WBParaSite" id="nRc.2.0.1.t29808-RA"/>
    </source>
</evidence>
<feature type="transmembrane region" description="Helical" evidence="5">
    <location>
        <begin position="199"/>
        <end position="224"/>
    </location>
</feature>
<evidence type="ECO:0000256" key="2">
    <source>
        <dbReference type="ARBA" id="ARBA00022692"/>
    </source>
</evidence>
<keyword evidence="3 5" id="KW-1133">Transmembrane helix</keyword>
<feature type="transmembrane region" description="Helical" evidence="5">
    <location>
        <begin position="230"/>
        <end position="254"/>
    </location>
</feature>
<sequence>MLFLVVKGKTGIYGSALFHCIFNELLVSFWSLGSFIYHLWHSVFQISEATTPFKCYQWSAGIIYLGTISSILFMFIVSVERALSAVMPRFHQYTYHDIQRKLCLTAWAIMITIFILSFMDVYPAGQIPVCLARAAVGHYSFYFYSYFYLILSIFSSLIYILVIVYLKRKARKVAPNNNGDAGSNLSEIQQKVYDRVSMALMAAVLWHTATNSVASLATVLIVNLPYRGALIGPYLGCFYFTGAISFFVCHLLFVQEFRRTFASLLHVNLCSS</sequence>
<dbReference type="InterPro" id="IPR000276">
    <property type="entry name" value="GPCR_Rhodpsn"/>
</dbReference>
<dbReference type="SUPFAM" id="SSF81321">
    <property type="entry name" value="Family A G protein-coupled receptor-like"/>
    <property type="match status" value="1"/>
</dbReference>
<reference evidence="7" key="1">
    <citation type="submission" date="2022-11" db="UniProtKB">
        <authorList>
            <consortium name="WormBaseParasite"/>
        </authorList>
    </citation>
    <scope>IDENTIFICATION</scope>
</reference>
<organism evidence="6 7">
    <name type="scientific">Romanomermis culicivorax</name>
    <name type="common">Nematode worm</name>
    <dbReference type="NCBI Taxonomy" id="13658"/>
    <lineage>
        <taxon>Eukaryota</taxon>
        <taxon>Metazoa</taxon>
        <taxon>Ecdysozoa</taxon>
        <taxon>Nematoda</taxon>
        <taxon>Enoplea</taxon>
        <taxon>Dorylaimia</taxon>
        <taxon>Mermithida</taxon>
        <taxon>Mermithoidea</taxon>
        <taxon>Mermithidae</taxon>
        <taxon>Romanomermis</taxon>
    </lineage>
</organism>
<dbReference type="InterPro" id="IPR019424">
    <property type="entry name" value="7TM_GPCR_Srsx"/>
</dbReference>
<accession>A0A915JUN2</accession>
<evidence type="ECO:0000256" key="5">
    <source>
        <dbReference type="SAM" id="Phobius"/>
    </source>
</evidence>
<evidence type="ECO:0000256" key="3">
    <source>
        <dbReference type="ARBA" id="ARBA00022989"/>
    </source>
</evidence>
<dbReference type="Proteomes" id="UP000887565">
    <property type="component" value="Unplaced"/>
</dbReference>
<keyword evidence="6" id="KW-1185">Reference proteome</keyword>
<protein>
    <submittedName>
        <fullName evidence="7">G-protein coupled receptors family 1 profile domain-containing protein</fullName>
    </submittedName>
</protein>
<name>A0A915JUN2_ROMCU</name>
<dbReference type="Gene3D" id="1.20.1070.10">
    <property type="entry name" value="Rhodopsin 7-helix transmembrane proteins"/>
    <property type="match status" value="1"/>
</dbReference>
<proteinExistence type="predicted"/>
<comment type="subcellular location">
    <subcellularLocation>
        <location evidence="1">Membrane</location>
    </subcellularLocation>
</comment>
<keyword evidence="2 5" id="KW-0812">Transmembrane</keyword>
<feature type="transmembrane region" description="Helical" evidence="5">
    <location>
        <begin position="60"/>
        <end position="83"/>
    </location>
</feature>
<dbReference type="AlphaFoldDB" id="A0A915JUN2"/>
<dbReference type="WBParaSite" id="nRc.2.0.1.t29808-RA">
    <property type="protein sequence ID" value="nRc.2.0.1.t29808-RA"/>
    <property type="gene ID" value="nRc.2.0.1.g29808"/>
</dbReference>
<feature type="transmembrane region" description="Helical" evidence="5">
    <location>
        <begin position="104"/>
        <end position="125"/>
    </location>
</feature>
<feature type="transmembrane region" description="Helical" evidence="5">
    <location>
        <begin position="12"/>
        <end position="40"/>
    </location>
</feature>
<dbReference type="GO" id="GO:0016020">
    <property type="term" value="C:membrane"/>
    <property type="evidence" value="ECO:0007669"/>
    <property type="project" value="UniProtKB-SubCell"/>
</dbReference>
<dbReference type="GO" id="GO:0004930">
    <property type="term" value="F:G protein-coupled receptor activity"/>
    <property type="evidence" value="ECO:0007669"/>
    <property type="project" value="InterPro"/>
</dbReference>
<dbReference type="SMART" id="SM01381">
    <property type="entry name" value="7TM_GPCR_Srsx"/>
    <property type="match status" value="1"/>
</dbReference>
<evidence type="ECO:0000256" key="1">
    <source>
        <dbReference type="ARBA" id="ARBA00004370"/>
    </source>
</evidence>
<evidence type="ECO:0000256" key="4">
    <source>
        <dbReference type="ARBA" id="ARBA00023136"/>
    </source>
</evidence>
<evidence type="ECO:0000313" key="6">
    <source>
        <dbReference type="Proteomes" id="UP000887565"/>
    </source>
</evidence>